<comment type="caution">
    <text evidence="3">The sequence shown here is derived from an EMBL/GenBank/DDBJ whole genome shotgun (WGS) entry which is preliminary data.</text>
</comment>
<proteinExistence type="predicted"/>
<feature type="compositionally biased region" description="Basic and acidic residues" evidence="1">
    <location>
        <begin position="346"/>
        <end position="356"/>
    </location>
</feature>
<accession>A0A6V7W4G3</accession>
<protein>
    <submittedName>
        <fullName evidence="3">Uncharacterized protein</fullName>
    </submittedName>
</protein>
<feature type="region of interest" description="Disordered" evidence="1">
    <location>
        <begin position="329"/>
        <end position="356"/>
    </location>
</feature>
<keyword evidence="2" id="KW-0732">Signal</keyword>
<name>A0A6V7W4G3_MELEN</name>
<organism evidence="3 4">
    <name type="scientific">Meloidogyne enterolobii</name>
    <name type="common">Root-knot nematode worm</name>
    <name type="synonym">Meloidogyne mayaguensis</name>
    <dbReference type="NCBI Taxonomy" id="390850"/>
    <lineage>
        <taxon>Eukaryota</taxon>
        <taxon>Metazoa</taxon>
        <taxon>Ecdysozoa</taxon>
        <taxon>Nematoda</taxon>
        <taxon>Chromadorea</taxon>
        <taxon>Rhabditida</taxon>
        <taxon>Tylenchina</taxon>
        <taxon>Tylenchomorpha</taxon>
        <taxon>Tylenchoidea</taxon>
        <taxon>Meloidogynidae</taxon>
        <taxon>Meloidogyninae</taxon>
        <taxon>Meloidogyne</taxon>
    </lineage>
</organism>
<gene>
    <name evidence="3" type="ORF">MENT_LOCUS34093</name>
</gene>
<evidence type="ECO:0000256" key="2">
    <source>
        <dbReference type="SAM" id="SignalP"/>
    </source>
</evidence>
<dbReference type="AlphaFoldDB" id="A0A6V7W4G3"/>
<sequence length="397" mass="46945">MYLFLIFIFLNIFYYVTALSVHVKITWRDNPKGLQILANKTRNRFKVELTSNKWELPKEGETDKYDTFHFEDVEQNNDENLGKYSLKVYKVLNKNSITEIAYIDNVEDNSLIYIKIEEREKSSEPVYYNSQIIKTKMCQDDLYDFIIENKKTNAKNYRHIEYKLKCPQSIYENNNINKYEFSILKAKNKKRKPRKTSETKCLLNENKFEINELENDFINLLSENEINAEDKLKKYISQLDLVKKVPDVYLAPLKIEENEHEWQEEKIPAWYINQNKTAQNKGKGKLIESDDVIVNNKTANNNGNYGSYNNYEGLSEIFRDTDGIKNSSKLFEPEPFTETNPSSHTDQNEQSKGKGKIIEKSERFKTYVEDMKNFRKIFGIKHSNEYIGKLCNLFEII</sequence>
<evidence type="ECO:0000313" key="4">
    <source>
        <dbReference type="Proteomes" id="UP000580250"/>
    </source>
</evidence>
<evidence type="ECO:0000313" key="3">
    <source>
        <dbReference type="EMBL" id="CAD2181914.1"/>
    </source>
</evidence>
<dbReference type="EMBL" id="CAJEWN010000415">
    <property type="protein sequence ID" value="CAD2181914.1"/>
    <property type="molecule type" value="Genomic_DNA"/>
</dbReference>
<evidence type="ECO:0000256" key="1">
    <source>
        <dbReference type="SAM" id="MobiDB-lite"/>
    </source>
</evidence>
<reference evidence="3 4" key="1">
    <citation type="submission" date="2020-08" db="EMBL/GenBank/DDBJ databases">
        <authorList>
            <person name="Koutsovoulos G."/>
            <person name="Danchin GJ E."/>
        </authorList>
    </citation>
    <scope>NUCLEOTIDE SEQUENCE [LARGE SCALE GENOMIC DNA]</scope>
</reference>
<dbReference type="Proteomes" id="UP000580250">
    <property type="component" value="Unassembled WGS sequence"/>
</dbReference>
<feature type="chain" id="PRO_5027721365" evidence="2">
    <location>
        <begin position="19"/>
        <end position="397"/>
    </location>
</feature>
<feature type="signal peptide" evidence="2">
    <location>
        <begin position="1"/>
        <end position="18"/>
    </location>
</feature>